<evidence type="ECO:0000256" key="1">
    <source>
        <dbReference type="SAM" id="MobiDB-lite"/>
    </source>
</evidence>
<dbReference type="AlphaFoldDB" id="L8P5M6"/>
<accession>L8P5M6</accession>
<sequence length="45" mass="5396">MRTTNSSREIREDLKDIRPQDVESEEMPGWNRCEHFPSLLSTDCW</sequence>
<dbReference type="RefSeq" id="WP_004001636.1">
    <property type="nucleotide sequence ID" value="NZ_AMLP01000191.1"/>
</dbReference>
<evidence type="ECO:0000313" key="2">
    <source>
        <dbReference type="EMBL" id="ELS52861.1"/>
    </source>
</evidence>
<proteinExistence type="predicted"/>
<reference evidence="2 3" key="1">
    <citation type="journal article" date="2013" name="Genome Announc.">
        <title>Draft Genome Sequence of Streptomyces viridochromogenes Strain Tu57, Producer of Avilamycin.</title>
        <authorList>
            <person name="Gruning B.A."/>
            <person name="Erxleben A."/>
            <person name="Hahnlein A."/>
            <person name="Gunther S."/>
        </authorList>
    </citation>
    <scope>NUCLEOTIDE SEQUENCE [LARGE SCALE GENOMIC DNA]</scope>
    <source>
        <strain evidence="2 3">Tue57</strain>
    </source>
</reference>
<dbReference type="PATRIC" id="fig|1160705.3.peg.6097"/>
<name>L8P5M6_STRVR</name>
<organism evidence="2 3">
    <name type="scientific">Streptomyces viridochromogenes Tue57</name>
    <dbReference type="NCBI Taxonomy" id="1160705"/>
    <lineage>
        <taxon>Bacteria</taxon>
        <taxon>Bacillati</taxon>
        <taxon>Actinomycetota</taxon>
        <taxon>Actinomycetes</taxon>
        <taxon>Kitasatosporales</taxon>
        <taxon>Streptomycetaceae</taxon>
        <taxon>Streptomyces</taxon>
    </lineage>
</organism>
<dbReference type="EMBL" id="AMLP01000191">
    <property type="protein sequence ID" value="ELS52861.1"/>
    <property type="molecule type" value="Genomic_DNA"/>
</dbReference>
<comment type="caution">
    <text evidence="2">The sequence shown here is derived from an EMBL/GenBank/DDBJ whole genome shotgun (WGS) entry which is preliminary data.</text>
</comment>
<protein>
    <submittedName>
        <fullName evidence="2">Uncharacterized protein</fullName>
    </submittedName>
</protein>
<evidence type="ECO:0000313" key="3">
    <source>
        <dbReference type="Proteomes" id="UP000011205"/>
    </source>
</evidence>
<dbReference type="Proteomes" id="UP000011205">
    <property type="component" value="Unassembled WGS sequence"/>
</dbReference>
<gene>
    <name evidence="2" type="ORF">STVIR_6169</name>
</gene>
<feature type="region of interest" description="Disordered" evidence="1">
    <location>
        <begin position="1"/>
        <end position="28"/>
    </location>
</feature>
<feature type="compositionally biased region" description="Basic and acidic residues" evidence="1">
    <location>
        <begin position="8"/>
        <end position="21"/>
    </location>
</feature>